<dbReference type="SMART" id="SM01043">
    <property type="entry name" value="BTAD"/>
    <property type="match status" value="1"/>
</dbReference>
<comment type="caution">
    <text evidence="7">The sequence shown here is derived from an EMBL/GenBank/DDBJ whole genome shotgun (WGS) entry which is preliminary data.</text>
</comment>
<dbReference type="InterPro" id="IPR041664">
    <property type="entry name" value="AAA_16"/>
</dbReference>
<dbReference type="EMBL" id="JBEJUE010000033">
    <property type="protein sequence ID" value="MER0428227.1"/>
    <property type="molecule type" value="Genomic_DNA"/>
</dbReference>
<protein>
    <submittedName>
        <fullName evidence="7">BTAD domain-containing putative transcriptional regulator</fullName>
    </submittedName>
</protein>
<dbReference type="Pfam" id="PF03704">
    <property type="entry name" value="BTAD"/>
    <property type="match status" value="1"/>
</dbReference>
<proteinExistence type="predicted"/>
<feature type="compositionally biased region" description="Basic and acidic residues" evidence="5">
    <location>
        <begin position="781"/>
        <end position="791"/>
    </location>
</feature>
<dbReference type="PANTHER" id="PTHR35807:SF1">
    <property type="entry name" value="TRANSCRIPTIONAL REGULATOR REDD"/>
    <property type="match status" value="1"/>
</dbReference>
<name>A0ABV1QAN0_STRMI</name>
<feature type="region of interest" description="Disordered" evidence="5">
    <location>
        <begin position="276"/>
        <end position="344"/>
    </location>
</feature>
<reference evidence="7 8" key="1">
    <citation type="submission" date="2024-01" db="EMBL/GenBank/DDBJ databases">
        <title>Metagenomic exploration of the rhizosphere soil microbial community and their significance in facilitating the development of wild simulated ginseng.</title>
        <authorList>
            <person name="Huang J."/>
        </authorList>
    </citation>
    <scope>NUCLEOTIDE SEQUENCE [LARGE SCALE GENOMIC DNA]</scope>
    <source>
        <strain evidence="7 8">WY141</strain>
    </source>
</reference>
<feature type="domain" description="OmpR/PhoB-type" evidence="6">
    <location>
        <begin position="1"/>
        <end position="102"/>
    </location>
</feature>
<organism evidence="7 8">
    <name type="scientific">Streptomyces microflavus</name>
    <name type="common">Streptomyces lipmanii</name>
    <dbReference type="NCBI Taxonomy" id="1919"/>
    <lineage>
        <taxon>Bacteria</taxon>
        <taxon>Bacillati</taxon>
        <taxon>Actinomycetota</taxon>
        <taxon>Actinomycetes</taxon>
        <taxon>Kitasatosporales</taxon>
        <taxon>Streptomycetaceae</taxon>
        <taxon>Streptomyces</taxon>
    </lineage>
</organism>
<feature type="compositionally biased region" description="Pro residues" evidence="5">
    <location>
        <begin position="320"/>
        <end position="335"/>
    </location>
</feature>
<feature type="compositionally biased region" description="Low complexity" evidence="5">
    <location>
        <begin position="279"/>
        <end position="288"/>
    </location>
</feature>
<dbReference type="InterPro" id="IPR001867">
    <property type="entry name" value="OmpR/PhoB-type_DNA-bd"/>
</dbReference>
<evidence type="ECO:0000256" key="1">
    <source>
        <dbReference type="ARBA" id="ARBA00023015"/>
    </source>
</evidence>
<evidence type="ECO:0000256" key="4">
    <source>
        <dbReference type="PROSITE-ProRule" id="PRU01091"/>
    </source>
</evidence>
<gene>
    <name evidence="7" type="ORF">ABR748_29015</name>
</gene>
<dbReference type="PANTHER" id="PTHR35807">
    <property type="entry name" value="TRANSCRIPTIONAL REGULATOR REDD-RELATED"/>
    <property type="match status" value="1"/>
</dbReference>
<dbReference type="RefSeq" id="WP_219155891.1">
    <property type="nucleotide sequence ID" value="NZ_CP109550.1"/>
</dbReference>
<keyword evidence="2 4" id="KW-0238">DNA-binding</keyword>
<keyword evidence="1" id="KW-0805">Transcription regulation</keyword>
<dbReference type="PROSITE" id="PS51755">
    <property type="entry name" value="OMPR_PHOB"/>
    <property type="match status" value="1"/>
</dbReference>
<dbReference type="CDD" id="cd15831">
    <property type="entry name" value="BTAD"/>
    <property type="match status" value="1"/>
</dbReference>
<keyword evidence="3" id="KW-0804">Transcription</keyword>
<feature type="region of interest" description="Disordered" evidence="5">
    <location>
        <begin position="760"/>
        <end position="791"/>
    </location>
</feature>
<dbReference type="Pfam" id="PF13191">
    <property type="entry name" value="AAA_16"/>
    <property type="match status" value="1"/>
</dbReference>
<evidence type="ECO:0000256" key="2">
    <source>
        <dbReference type="ARBA" id="ARBA00023125"/>
    </source>
</evidence>
<dbReference type="SMART" id="SM00862">
    <property type="entry name" value="Trans_reg_C"/>
    <property type="match status" value="1"/>
</dbReference>
<evidence type="ECO:0000259" key="6">
    <source>
        <dbReference type="PROSITE" id="PS51755"/>
    </source>
</evidence>
<dbReference type="InterPro" id="IPR005158">
    <property type="entry name" value="BTAD"/>
</dbReference>
<dbReference type="Proteomes" id="UP001456562">
    <property type="component" value="Unassembled WGS sequence"/>
</dbReference>
<feature type="compositionally biased region" description="Low complexity" evidence="5">
    <location>
        <begin position="296"/>
        <end position="319"/>
    </location>
</feature>
<evidence type="ECO:0000256" key="3">
    <source>
        <dbReference type="ARBA" id="ARBA00023163"/>
    </source>
</evidence>
<sequence length="791" mass="84261">MQFRILGPLEVMSGDRALSLGGFKQRAVLGLLLLRPNQVVATSELLGALWPDESRPMTARKIVQNAVSGLRTTLSVHHTRDEPQGAGAPELITRAPGYVLRVDPARLDMTRFDDKATAGRAKLAAGEPAAAAELLREALAEWRGPALSDLMEQGLDWPEVAGLRQLRLDAMEYRFEAELACGRHHTVLGELNSLAEAEPLRERLSGQLMLALYRCGRQAEALDVFSRVRRALVEEHGLEPSRDLQALQRRILHHDRELTSPVEEVPASVRLLHGAAATGPSSAGRPAVAAPPAPPLLTVAGQQPERAAAEAPAVARTPHPAAPHPAPAHPAPAHPAPAQARGGPVLGRRRDVCVLLVRVRARTGGGASVPEQLDVPLNEAAASLAEIVEAHEGTIVGSLGYLTAALFGLRDDWAAAPLEAVRAAFALRDAVGGLPGLGIEAVVTMGRALVREDSAGAVSVVGTLLDTAQHLLSDVPPGKVHVGPEVAACTEGWVRYRKVARGPDAAAKVREACALHPREVPVRGGEAHAREHELAIVSSHLDHSRHHHAPYLVTVLGDQDQSRSRFLTEFQHRVGRLPDEARVLRPAAPEQGGYGPLGLTDALLDAWAASSGARRDAPVDELLTELVRGAAGTGPTGDRLLRSLLVSAPPFHAARPRAVMDVWKELLVLCARQLPLVLCLDGLHLVDEAVLDWVEELVATVEDAPLLVVAGARPQLLGRRPLWGVGGGRTSMLSLAPLPEAPAAAPLRVAAAGHRRPAVHQRVAEVPRQTRGQGWGPGPGDEPHVERRIAR</sequence>
<dbReference type="InterPro" id="IPR051677">
    <property type="entry name" value="AfsR-DnrI-RedD_regulator"/>
</dbReference>
<evidence type="ECO:0000256" key="5">
    <source>
        <dbReference type="SAM" id="MobiDB-lite"/>
    </source>
</evidence>
<accession>A0ABV1QAN0</accession>
<evidence type="ECO:0000313" key="7">
    <source>
        <dbReference type="EMBL" id="MER0428227.1"/>
    </source>
</evidence>
<keyword evidence="8" id="KW-1185">Reference proteome</keyword>
<evidence type="ECO:0000313" key="8">
    <source>
        <dbReference type="Proteomes" id="UP001456562"/>
    </source>
</evidence>
<feature type="DNA-binding region" description="OmpR/PhoB-type" evidence="4">
    <location>
        <begin position="1"/>
        <end position="102"/>
    </location>
</feature>